<evidence type="ECO:0000313" key="3">
    <source>
        <dbReference type="Proteomes" id="UP000292702"/>
    </source>
</evidence>
<comment type="caution">
    <text evidence="2">The sequence shown here is derived from an EMBL/GenBank/DDBJ whole genome shotgun (WGS) entry which is preliminary data.</text>
</comment>
<feature type="compositionally biased region" description="Acidic residues" evidence="1">
    <location>
        <begin position="373"/>
        <end position="397"/>
    </location>
</feature>
<proteinExistence type="predicted"/>
<protein>
    <submittedName>
        <fullName evidence="2">Uncharacterized protein</fullName>
    </submittedName>
</protein>
<feature type="region of interest" description="Disordered" evidence="1">
    <location>
        <begin position="70"/>
        <end position="94"/>
    </location>
</feature>
<sequence>MSRYGELYDKRMKLALMLGLHARINTRNLEHHWYPFNLNFLQALVANSSKMLVAPQLVLWVTEEDLFAPPPDPFHPPAPPPQNDDDSSAAANGSFLSNASTLPGGALVSRVPDFSIVYLPNVPGREVKTWPCAPWKHPKVSSIHFSILYESKRRPPRALSLEELLPLPESADAGAYSNSIYYQLDAAENALKLQAAIAFQQQPQQKFILLIAAAGEFWSMAIMSHEDERRDLWVHLGSKEPNDNDLDVDSEVADPTYLPKGSKVKQSTAGPSEASGSQSPKPAKKASKKQRWVEATFLNDTFHPRLTPVCQDQEAMNTVWRELVENKRVPFTEPLLYGSPASYQYMNMVKQYLRAVARGKFDKDWRPIHGVSAEDDDSDSDSDDDGGDDDDGSEDEIGGYLEEYREGYIEYQIPLKGGDSDEDTE</sequence>
<dbReference type="EMBL" id="RWJN01000447">
    <property type="protein sequence ID" value="TCD61610.1"/>
    <property type="molecule type" value="Genomic_DNA"/>
</dbReference>
<dbReference type="AlphaFoldDB" id="A0A4R0R369"/>
<evidence type="ECO:0000313" key="2">
    <source>
        <dbReference type="EMBL" id="TCD61610.1"/>
    </source>
</evidence>
<reference evidence="2 3" key="1">
    <citation type="submission" date="2018-11" db="EMBL/GenBank/DDBJ databases">
        <title>Genome assembly of Steccherinum ochraceum LE-BIN_3174, the white-rot fungus of the Steccherinaceae family (The Residual Polyporoid clade, Polyporales, Basidiomycota).</title>
        <authorList>
            <person name="Fedorova T.V."/>
            <person name="Glazunova O.A."/>
            <person name="Landesman E.O."/>
            <person name="Moiseenko K.V."/>
            <person name="Psurtseva N.V."/>
            <person name="Savinova O.S."/>
            <person name="Shakhova N.V."/>
            <person name="Tyazhelova T.V."/>
            <person name="Vasina D.V."/>
        </authorList>
    </citation>
    <scope>NUCLEOTIDE SEQUENCE [LARGE SCALE GENOMIC DNA]</scope>
    <source>
        <strain evidence="2 3">LE-BIN_3174</strain>
    </source>
</reference>
<evidence type="ECO:0000256" key="1">
    <source>
        <dbReference type="SAM" id="MobiDB-lite"/>
    </source>
</evidence>
<gene>
    <name evidence="2" type="ORF">EIP91_008175</name>
</gene>
<feature type="region of interest" description="Disordered" evidence="1">
    <location>
        <begin position="239"/>
        <end position="290"/>
    </location>
</feature>
<feature type="compositionally biased region" description="Pro residues" evidence="1">
    <location>
        <begin position="70"/>
        <end position="82"/>
    </location>
</feature>
<feature type="region of interest" description="Disordered" evidence="1">
    <location>
        <begin position="367"/>
        <end position="401"/>
    </location>
</feature>
<dbReference type="Proteomes" id="UP000292702">
    <property type="component" value="Unassembled WGS sequence"/>
</dbReference>
<organism evidence="2 3">
    <name type="scientific">Steccherinum ochraceum</name>
    <dbReference type="NCBI Taxonomy" id="92696"/>
    <lineage>
        <taxon>Eukaryota</taxon>
        <taxon>Fungi</taxon>
        <taxon>Dikarya</taxon>
        <taxon>Basidiomycota</taxon>
        <taxon>Agaricomycotina</taxon>
        <taxon>Agaricomycetes</taxon>
        <taxon>Polyporales</taxon>
        <taxon>Steccherinaceae</taxon>
        <taxon>Steccherinum</taxon>
    </lineage>
</organism>
<accession>A0A4R0R369</accession>
<feature type="compositionally biased region" description="Acidic residues" evidence="1">
    <location>
        <begin position="243"/>
        <end position="252"/>
    </location>
</feature>
<feature type="compositionally biased region" description="Polar residues" evidence="1">
    <location>
        <begin position="264"/>
        <end position="276"/>
    </location>
</feature>
<name>A0A4R0R369_9APHY</name>
<keyword evidence="3" id="KW-1185">Reference proteome</keyword>